<comment type="caution">
    <text evidence="15">The sequence shown here is derived from an EMBL/GenBank/DDBJ whole genome shotgun (WGS) entry which is preliminary data.</text>
</comment>
<dbReference type="InterPro" id="IPR011992">
    <property type="entry name" value="EF-hand-dom_pair"/>
</dbReference>
<keyword evidence="2" id="KW-0479">Metal-binding</keyword>
<sequence length="302" mass="34207">MKGSLILALLVGVIVLVSGKAKMEQGEHVKESHYSESGEHNEAFDHQSILGSKDEEDEFANLPPEEAKKRLEVIFGKMDKDNDKFVTKDEITAWIMKSYIQMDYDEAKSSFEDYDKDKDGKITWTEYVTKLSGDEVNQEDTDALKETLEGDKLKFDVADVDKDGGLTLEEYAAFQYPYDFEHMHQVEVDMTLQQMDNDKDGFLSFKEFMGEVSTADEKDQIANKENFEEYDKDKDGKLDKKEMEAWIVPGNDDSAADEAGHLIEESDTNGDGKLSKDEVVTKHELWVGSSATSYGKGLHDEL</sequence>
<dbReference type="GO" id="GO:0005509">
    <property type="term" value="F:calcium ion binding"/>
    <property type="evidence" value="ECO:0007669"/>
    <property type="project" value="InterPro"/>
</dbReference>
<evidence type="ECO:0000256" key="12">
    <source>
        <dbReference type="SAM" id="MobiDB-lite"/>
    </source>
</evidence>
<comment type="subunit">
    <text evidence="10">Interacts with PCSK6 (immature form including the propeptide); probably involved in the maturation and the secretion of PCSK6.</text>
</comment>
<keyword evidence="8" id="KW-0143">Chaperone</keyword>
<dbReference type="GO" id="GO:0005788">
    <property type="term" value="C:endoplasmic reticulum lumen"/>
    <property type="evidence" value="ECO:0007669"/>
    <property type="project" value="UniProtKB-SubCell"/>
</dbReference>
<evidence type="ECO:0000256" key="10">
    <source>
        <dbReference type="ARBA" id="ARBA00063143"/>
    </source>
</evidence>
<keyword evidence="5" id="KW-0256">Endoplasmic reticulum</keyword>
<evidence type="ECO:0000259" key="14">
    <source>
        <dbReference type="PROSITE" id="PS50222"/>
    </source>
</evidence>
<dbReference type="GO" id="GO:0015031">
    <property type="term" value="P:protein transport"/>
    <property type="evidence" value="ECO:0007669"/>
    <property type="project" value="UniProtKB-ARBA"/>
</dbReference>
<name>A0AAD9UF70_RIDPI</name>
<feature type="domain" description="EF-hand" evidence="14">
    <location>
        <begin position="66"/>
        <end position="101"/>
    </location>
</feature>
<feature type="region of interest" description="Disordered" evidence="12">
    <location>
        <begin position="249"/>
        <end position="275"/>
    </location>
</feature>
<protein>
    <recommendedName>
        <fullName evidence="11">Reticulocalbin-3</fullName>
    </recommendedName>
</protein>
<evidence type="ECO:0000313" key="16">
    <source>
        <dbReference type="Proteomes" id="UP001209878"/>
    </source>
</evidence>
<evidence type="ECO:0000256" key="3">
    <source>
        <dbReference type="ARBA" id="ARBA00022729"/>
    </source>
</evidence>
<dbReference type="PROSITE" id="PS50222">
    <property type="entry name" value="EF_HAND_2"/>
    <property type="match status" value="5"/>
</dbReference>
<dbReference type="Pfam" id="PF13499">
    <property type="entry name" value="EF-hand_7"/>
    <property type="match status" value="3"/>
</dbReference>
<evidence type="ECO:0000256" key="8">
    <source>
        <dbReference type="ARBA" id="ARBA00023186"/>
    </source>
</evidence>
<comment type="function">
    <text evidence="9">Probable molecular chaperone assisting protein biosynthesis and transport in the endoplasmic reticulum. Required for the proper biosynthesis and transport of pulmonary surfactant-associated protein A/SP-A, pulmonary surfactant-associated protein D/SP-D and the lipid transporter ABCA3. By regulating both the proper expression and the degradation through the endoplasmic reticulum-associated protein degradation pathway of these proteins plays a crucial role in pulmonary surfactant homeostasis. Has an anti-fibrotic activity by negatively regulating the secretion of type I and type III collagens. This calcium-binding protein also transiently associates with immature PCSK6 and regulates its secretion.</text>
</comment>
<keyword evidence="6" id="KW-0106">Calcium</keyword>
<dbReference type="InterPro" id="IPR018247">
    <property type="entry name" value="EF_Hand_1_Ca_BS"/>
</dbReference>
<dbReference type="EMBL" id="JAODUO010000179">
    <property type="protein sequence ID" value="KAK2187069.1"/>
    <property type="molecule type" value="Genomic_DNA"/>
</dbReference>
<dbReference type="InterPro" id="IPR002048">
    <property type="entry name" value="EF_hand_dom"/>
</dbReference>
<feature type="domain" description="EF-hand" evidence="14">
    <location>
        <begin position="183"/>
        <end position="218"/>
    </location>
</feature>
<evidence type="ECO:0000256" key="9">
    <source>
        <dbReference type="ARBA" id="ARBA00056975"/>
    </source>
</evidence>
<feature type="domain" description="EF-hand" evidence="14">
    <location>
        <begin position="227"/>
        <end position="253"/>
    </location>
</feature>
<accession>A0AAD9UF70</accession>
<dbReference type="AlphaFoldDB" id="A0AAD9UF70"/>
<dbReference type="Proteomes" id="UP001209878">
    <property type="component" value="Unassembled WGS sequence"/>
</dbReference>
<evidence type="ECO:0000256" key="11">
    <source>
        <dbReference type="ARBA" id="ARBA00072696"/>
    </source>
</evidence>
<evidence type="ECO:0000256" key="7">
    <source>
        <dbReference type="ARBA" id="ARBA00023180"/>
    </source>
</evidence>
<dbReference type="Gene3D" id="1.10.238.10">
    <property type="entry name" value="EF-hand"/>
    <property type="match status" value="3"/>
</dbReference>
<dbReference type="PANTHER" id="PTHR10827:SF95">
    <property type="entry name" value="LD34388P"/>
    <property type="match status" value="1"/>
</dbReference>
<keyword evidence="4" id="KW-0677">Repeat</keyword>
<dbReference type="PROSITE" id="PS00018">
    <property type="entry name" value="EF_HAND_1"/>
    <property type="match status" value="5"/>
</dbReference>
<feature type="chain" id="PRO_5042261711" description="Reticulocalbin-3" evidence="13">
    <location>
        <begin position="20"/>
        <end position="302"/>
    </location>
</feature>
<evidence type="ECO:0000256" key="5">
    <source>
        <dbReference type="ARBA" id="ARBA00022824"/>
    </source>
</evidence>
<dbReference type="FunFam" id="1.10.238.10:FF:000104">
    <property type="entry name" value="calumenin isoform X1"/>
    <property type="match status" value="1"/>
</dbReference>
<comment type="subcellular location">
    <subcellularLocation>
        <location evidence="1">Endoplasmic reticulum lumen</location>
    </subcellularLocation>
</comment>
<gene>
    <name evidence="15" type="ORF">NP493_178g03018</name>
</gene>
<keyword evidence="16" id="KW-1185">Reference proteome</keyword>
<evidence type="ECO:0000256" key="2">
    <source>
        <dbReference type="ARBA" id="ARBA00022723"/>
    </source>
</evidence>
<keyword evidence="3 13" id="KW-0732">Signal</keyword>
<evidence type="ECO:0000256" key="1">
    <source>
        <dbReference type="ARBA" id="ARBA00004319"/>
    </source>
</evidence>
<keyword evidence="7" id="KW-0325">Glycoprotein</keyword>
<feature type="domain" description="EF-hand" evidence="14">
    <location>
        <begin position="254"/>
        <end position="289"/>
    </location>
</feature>
<evidence type="ECO:0000256" key="4">
    <source>
        <dbReference type="ARBA" id="ARBA00022737"/>
    </source>
</evidence>
<feature type="domain" description="EF-hand" evidence="14">
    <location>
        <begin position="102"/>
        <end position="137"/>
    </location>
</feature>
<feature type="signal peptide" evidence="13">
    <location>
        <begin position="1"/>
        <end position="19"/>
    </location>
</feature>
<organism evidence="15 16">
    <name type="scientific">Ridgeia piscesae</name>
    <name type="common">Tubeworm</name>
    <dbReference type="NCBI Taxonomy" id="27915"/>
    <lineage>
        <taxon>Eukaryota</taxon>
        <taxon>Metazoa</taxon>
        <taxon>Spiralia</taxon>
        <taxon>Lophotrochozoa</taxon>
        <taxon>Annelida</taxon>
        <taxon>Polychaeta</taxon>
        <taxon>Sedentaria</taxon>
        <taxon>Canalipalpata</taxon>
        <taxon>Sabellida</taxon>
        <taxon>Siboglinidae</taxon>
        <taxon>Ridgeia</taxon>
    </lineage>
</organism>
<proteinExistence type="predicted"/>
<evidence type="ECO:0000256" key="13">
    <source>
        <dbReference type="SAM" id="SignalP"/>
    </source>
</evidence>
<evidence type="ECO:0000256" key="6">
    <source>
        <dbReference type="ARBA" id="ARBA00022837"/>
    </source>
</evidence>
<evidence type="ECO:0000313" key="15">
    <source>
        <dbReference type="EMBL" id="KAK2187069.1"/>
    </source>
</evidence>
<reference evidence="15" key="1">
    <citation type="journal article" date="2023" name="Mol. Biol. Evol.">
        <title>Third-Generation Sequencing Reveals the Adaptive Role of the Epigenome in Three Deep-Sea Polychaetes.</title>
        <authorList>
            <person name="Perez M."/>
            <person name="Aroh O."/>
            <person name="Sun Y."/>
            <person name="Lan Y."/>
            <person name="Juniper S.K."/>
            <person name="Young C.R."/>
            <person name="Angers B."/>
            <person name="Qian P.Y."/>
        </authorList>
    </citation>
    <scope>NUCLEOTIDE SEQUENCE</scope>
    <source>
        <strain evidence="15">R07B-5</strain>
    </source>
</reference>
<dbReference type="SMART" id="SM00054">
    <property type="entry name" value="EFh"/>
    <property type="match status" value="5"/>
</dbReference>
<dbReference type="PANTHER" id="PTHR10827">
    <property type="entry name" value="RETICULOCALBIN"/>
    <property type="match status" value="1"/>
</dbReference>
<dbReference type="SUPFAM" id="SSF47473">
    <property type="entry name" value="EF-hand"/>
    <property type="match status" value="2"/>
</dbReference>